<dbReference type="InParanoid" id="A0A369K0A1"/>
<reference evidence="1" key="1">
    <citation type="submission" date="2018-04" db="EMBL/GenBank/DDBJ databases">
        <title>Whole genome sequencing of Hypsizygus marmoreus.</title>
        <authorList>
            <person name="Choi I.-G."/>
            <person name="Min B."/>
            <person name="Kim J.-G."/>
            <person name="Kim S."/>
            <person name="Oh Y.-L."/>
            <person name="Kong W.-S."/>
            <person name="Park H."/>
            <person name="Jeong J."/>
            <person name="Song E.-S."/>
        </authorList>
    </citation>
    <scope>NUCLEOTIDE SEQUENCE [LARGE SCALE GENOMIC DNA]</scope>
    <source>
        <strain evidence="1">51987-8</strain>
    </source>
</reference>
<comment type="caution">
    <text evidence="1">The sequence shown here is derived from an EMBL/GenBank/DDBJ whole genome shotgun (WGS) entry which is preliminary data.</text>
</comment>
<accession>A0A369K0A1</accession>
<evidence type="ECO:0000313" key="1">
    <source>
        <dbReference type="EMBL" id="RDB24396.1"/>
    </source>
</evidence>
<name>A0A369K0A1_HYPMA</name>
<dbReference type="AlphaFoldDB" id="A0A369K0A1"/>
<sequence>MLTFCRRSLVALKGFHLFTSSYRQSSHAQHGRGCHFPSIGSDIAPTLARIALLRPFLNICLSMHAMADRLAFHFHREELLHCSSIHPLNQKFTEAVLLIAKSKSFGVFLFD</sequence>
<gene>
    <name evidence="1" type="ORF">Hypma_008370</name>
</gene>
<organism evidence="1 2">
    <name type="scientific">Hypsizygus marmoreus</name>
    <name type="common">White beech mushroom</name>
    <name type="synonym">Agaricus marmoreus</name>
    <dbReference type="NCBI Taxonomy" id="39966"/>
    <lineage>
        <taxon>Eukaryota</taxon>
        <taxon>Fungi</taxon>
        <taxon>Dikarya</taxon>
        <taxon>Basidiomycota</taxon>
        <taxon>Agaricomycotina</taxon>
        <taxon>Agaricomycetes</taxon>
        <taxon>Agaricomycetidae</taxon>
        <taxon>Agaricales</taxon>
        <taxon>Tricholomatineae</taxon>
        <taxon>Lyophyllaceae</taxon>
        <taxon>Hypsizygus</taxon>
    </lineage>
</organism>
<keyword evidence="2" id="KW-1185">Reference proteome</keyword>
<dbReference type="Proteomes" id="UP000076154">
    <property type="component" value="Unassembled WGS sequence"/>
</dbReference>
<evidence type="ECO:0000313" key="2">
    <source>
        <dbReference type="Proteomes" id="UP000076154"/>
    </source>
</evidence>
<proteinExistence type="predicted"/>
<protein>
    <submittedName>
        <fullName evidence="1">Uncharacterized protein</fullName>
    </submittedName>
</protein>
<dbReference type="EMBL" id="LUEZ02000044">
    <property type="protein sequence ID" value="RDB24396.1"/>
    <property type="molecule type" value="Genomic_DNA"/>
</dbReference>